<accession>A0A1I2N6I9</accession>
<dbReference type="AlphaFoldDB" id="A0A1I2N6I9"/>
<dbReference type="Gene3D" id="3.30.530.20">
    <property type="match status" value="1"/>
</dbReference>
<evidence type="ECO:0000256" key="1">
    <source>
        <dbReference type="ARBA" id="ARBA00006817"/>
    </source>
</evidence>
<dbReference type="InterPro" id="IPR023393">
    <property type="entry name" value="START-like_dom_sf"/>
</dbReference>
<proteinExistence type="inferred from homology"/>
<gene>
    <name evidence="3" type="ORF">SAMN05421739_101618</name>
</gene>
<evidence type="ECO:0000259" key="2">
    <source>
        <dbReference type="Pfam" id="PF08327"/>
    </source>
</evidence>
<dbReference type="EMBL" id="FOOT01000001">
    <property type="protein sequence ID" value="SFF99382.1"/>
    <property type="molecule type" value="Genomic_DNA"/>
</dbReference>
<organism evidence="3 4">
    <name type="scientific">Pontibacter chinhatensis</name>
    <dbReference type="NCBI Taxonomy" id="1436961"/>
    <lineage>
        <taxon>Bacteria</taxon>
        <taxon>Pseudomonadati</taxon>
        <taxon>Bacteroidota</taxon>
        <taxon>Cytophagia</taxon>
        <taxon>Cytophagales</taxon>
        <taxon>Hymenobacteraceae</taxon>
        <taxon>Pontibacter</taxon>
    </lineage>
</organism>
<feature type="domain" description="Activator of Hsp90 ATPase homologue 1/2-like C-terminal" evidence="2">
    <location>
        <begin position="24"/>
        <end position="170"/>
    </location>
</feature>
<protein>
    <submittedName>
        <fullName evidence="3">Uncharacterized conserved protein YndB, AHSA1/START domain</fullName>
    </submittedName>
</protein>
<comment type="similarity">
    <text evidence="1">Belongs to the AHA1 family.</text>
</comment>
<evidence type="ECO:0000313" key="3">
    <source>
        <dbReference type="EMBL" id="SFF99382.1"/>
    </source>
</evidence>
<dbReference type="InterPro" id="IPR013538">
    <property type="entry name" value="ASHA1/2-like_C"/>
</dbReference>
<dbReference type="OrthoDB" id="118413at2"/>
<evidence type="ECO:0000313" key="4">
    <source>
        <dbReference type="Proteomes" id="UP000198724"/>
    </source>
</evidence>
<dbReference type="Pfam" id="PF08327">
    <property type="entry name" value="AHSA1"/>
    <property type="match status" value="1"/>
</dbReference>
<dbReference type="SUPFAM" id="SSF55961">
    <property type="entry name" value="Bet v1-like"/>
    <property type="match status" value="1"/>
</dbReference>
<dbReference type="CDD" id="cd07814">
    <property type="entry name" value="SRPBCC_CalC_Aha1-like"/>
    <property type="match status" value="1"/>
</dbReference>
<reference evidence="4" key="1">
    <citation type="submission" date="2016-10" db="EMBL/GenBank/DDBJ databases">
        <authorList>
            <person name="Varghese N."/>
            <person name="Submissions S."/>
        </authorList>
    </citation>
    <scope>NUCLEOTIDE SEQUENCE [LARGE SCALE GENOMIC DNA]</scope>
    <source>
        <strain evidence="4">LP51</strain>
    </source>
</reference>
<sequence>MEKAFEATEAATARALILSRTFEADRETVFKAWTEEDQLAQWWGPKGIPLQIVKLDARPGGYFHYNLQLPDGSLMWGRFDYRELAEPERIVYVSAFSDEEGKVVRAPFSADWPLQILNIVTLEEENGRTTLTSKSILENATVAEQVTFEQAFDSLRQGLTGTFDQLETYLNKV</sequence>
<dbReference type="STRING" id="1436961.SAMN05421739_101618"/>
<dbReference type="Proteomes" id="UP000198724">
    <property type="component" value="Unassembled WGS sequence"/>
</dbReference>
<name>A0A1I2N6I9_9BACT</name>
<dbReference type="RefSeq" id="WP_092098903.1">
    <property type="nucleotide sequence ID" value="NZ_FOOT01000001.1"/>
</dbReference>
<keyword evidence="4" id="KW-1185">Reference proteome</keyword>